<evidence type="ECO:0000256" key="1">
    <source>
        <dbReference type="ARBA" id="ARBA00004651"/>
    </source>
</evidence>
<dbReference type="InterPro" id="IPR005538">
    <property type="entry name" value="LrgA/CidA"/>
</dbReference>
<organism evidence="7 8">
    <name type="scientific">Allobacillus halotolerans</name>
    <dbReference type="NCBI Taxonomy" id="570278"/>
    <lineage>
        <taxon>Bacteria</taxon>
        <taxon>Bacillati</taxon>
        <taxon>Bacillota</taxon>
        <taxon>Bacilli</taxon>
        <taxon>Bacillales</taxon>
        <taxon>Bacillaceae</taxon>
        <taxon>Allobacillus</taxon>
    </lineage>
</organism>
<keyword evidence="5 6" id="KW-0472">Membrane</keyword>
<dbReference type="EMBL" id="JAHLZF010000010">
    <property type="protein sequence ID" value="MBU6080987.1"/>
    <property type="molecule type" value="Genomic_DNA"/>
</dbReference>
<evidence type="ECO:0000313" key="8">
    <source>
        <dbReference type="Proteomes" id="UP000812672"/>
    </source>
</evidence>
<reference evidence="7 8" key="1">
    <citation type="journal article" date="2011" name="Int. J. Syst. Evol. Microbiol.">
        <title>Allobacillus halotolerans gen. nov., sp. nov. isolated from shrimp paste.</title>
        <authorList>
            <person name="Sheu S.Y."/>
            <person name="Arun A.B."/>
            <person name="Jiang S.R."/>
            <person name="Young C.C."/>
            <person name="Chen W.M."/>
        </authorList>
    </citation>
    <scope>NUCLEOTIDE SEQUENCE [LARGE SCALE GENOMIC DNA]</scope>
    <source>
        <strain evidence="7 8">LMG 24826</strain>
    </source>
</reference>
<dbReference type="PANTHER" id="PTHR33931">
    <property type="entry name" value="HOLIN-LIKE PROTEIN CIDA-RELATED"/>
    <property type="match status" value="1"/>
</dbReference>
<evidence type="ECO:0000256" key="5">
    <source>
        <dbReference type="ARBA" id="ARBA00023136"/>
    </source>
</evidence>
<evidence type="ECO:0000256" key="3">
    <source>
        <dbReference type="ARBA" id="ARBA00022692"/>
    </source>
</evidence>
<feature type="transmembrane region" description="Helical" evidence="6">
    <location>
        <begin position="12"/>
        <end position="30"/>
    </location>
</feature>
<dbReference type="Pfam" id="PF03788">
    <property type="entry name" value="LrgA"/>
    <property type="match status" value="1"/>
</dbReference>
<dbReference type="PANTHER" id="PTHR33931:SF2">
    <property type="entry name" value="HOLIN-LIKE PROTEIN CIDA"/>
    <property type="match status" value="1"/>
</dbReference>
<name>A0ABS6GPH2_9BACI</name>
<feature type="transmembrane region" description="Helical" evidence="6">
    <location>
        <begin position="69"/>
        <end position="93"/>
    </location>
</feature>
<evidence type="ECO:0000256" key="4">
    <source>
        <dbReference type="ARBA" id="ARBA00022989"/>
    </source>
</evidence>
<dbReference type="Proteomes" id="UP000812672">
    <property type="component" value="Unassembled WGS sequence"/>
</dbReference>
<evidence type="ECO:0000256" key="2">
    <source>
        <dbReference type="ARBA" id="ARBA00022475"/>
    </source>
</evidence>
<feature type="transmembrane region" description="Helical" evidence="6">
    <location>
        <begin position="42"/>
        <end position="63"/>
    </location>
</feature>
<comment type="subcellular location">
    <subcellularLocation>
        <location evidence="1">Cell membrane</location>
        <topology evidence="1">Multi-pass membrane protein</topology>
    </subcellularLocation>
</comment>
<dbReference type="RefSeq" id="WP_216687333.1">
    <property type="nucleotide sequence ID" value="NZ_CAUPKR010000009.1"/>
</dbReference>
<keyword evidence="8" id="KW-1185">Reference proteome</keyword>
<keyword evidence="3 6" id="KW-0812">Transmembrane</keyword>
<sequence length="103" mass="11862">MGETIHNYLLSWLPGSIIGMVLLFSVYLMIGERLVRWVKEGAELFIKYLPLFFVPVTVGILQYENLMSGFGIIFFGLLLFSSFLMILVISYLMNRRERDLSCG</sequence>
<evidence type="ECO:0000256" key="6">
    <source>
        <dbReference type="SAM" id="Phobius"/>
    </source>
</evidence>
<protein>
    <submittedName>
        <fullName evidence="7">CidA/LrgA family protein</fullName>
    </submittedName>
</protein>
<keyword evidence="4 6" id="KW-1133">Transmembrane helix</keyword>
<keyword evidence="2" id="KW-1003">Cell membrane</keyword>
<comment type="caution">
    <text evidence="7">The sequence shown here is derived from an EMBL/GenBank/DDBJ whole genome shotgun (WGS) entry which is preliminary data.</text>
</comment>
<proteinExistence type="predicted"/>
<evidence type="ECO:0000313" key="7">
    <source>
        <dbReference type="EMBL" id="MBU6080987.1"/>
    </source>
</evidence>
<accession>A0ABS6GPH2</accession>
<gene>
    <name evidence="7" type="ORF">KQ486_08140</name>
</gene>